<dbReference type="InterPro" id="IPR029058">
    <property type="entry name" value="AB_hydrolase_fold"/>
</dbReference>
<proteinExistence type="predicted"/>
<feature type="domain" description="DUF676" evidence="1">
    <location>
        <begin position="131"/>
        <end position="198"/>
    </location>
</feature>
<organism evidence="2">
    <name type="scientific">uncultured Caudovirales phage</name>
    <dbReference type="NCBI Taxonomy" id="2100421"/>
    <lineage>
        <taxon>Viruses</taxon>
        <taxon>Duplodnaviria</taxon>
        <taxon>Heunggongvirae</taxon>
        <taxon>Uroviricota</taxon>
        <taxon>Caudoviricetes</taxon>
        <taxon>Peduoviridae</taxon>
        <taxon>Maltschvirus</taxon>
        <taxon>Maltschvirus maltsch</taxon>
    </lineage>
</organism>
<dbReference type="InterPro" id="IPR007751">
    <property type="entry name" value="DUF676_lipase-like"/>
</dbReference>
<dbReference type="EMBL" id="LR796237">
    <property type="protein sequence ID" value="CAB4129462.1"/>
    <property type="molecule type" value="Genomic_DNA"/>
</dbReference>
<name>A0A6J5L7G1_9CAUD</name>
<sequence length="270" mass="30327">MVFSDLIKIFKNITYLGQVLDSSEVADREFRNRFSEETYLLEPCPNIAMLLAYVALGKPLQRDSLAGAFTVGESKHKEKHPKEVWFFVNGICTDANLAKLNGACLSELFSRKIQVIHNPTFGIIPDLAECIFERTFDGFAPITAHLYNEVISAMAKKQKVVIIGHSQGGIITESLLKLFNINNIKCSNIEVYNFASAADEDLVVPGVYQEHFANENDFVSRVGILTATPQHPVFVKESGAGHLLNRDYLEHFMLGKYCNKKSRLFGYLNK</sequence>
<dbReference type="Pfam" id="PF05057">
    <property type="entry name" value="DUF676"/>
    <property type="match status" value="1"/>
</dbReference>
<dbReference type="SUPFAM" id="SSF53474">
    <property type="entry name" value="alpha/beta-Hydrolases"/>
    <property type="match status" value="1"/>
</dbReference>
<gene>
    <name evidence="2" type="ORF">UFOVP116_15</name>
</gene>
<dbReference type="PANTHER" id="PTHR42044:SF2">
    <property type="entry name" value="DUF676 DOMAIN-CONTAINING PROTEIN"/>
    <property type="match status" value="1"/>
</dbReference>
<evidence type="ECO:0000259" key="1">
    <source>
        <dbReference type="Pfam" id="PF05057"/>
    </source>
</evidence>
<dbReference type="PANTHER" id="PTHR42044">
    <property type="entry name" value="DUF676 DOMAIN-CONTAINING PROTEIN-RELATED"/>
    <property type="match status" value="1"/>
</dbReference>
<protein>
    <recommendedName>
        <fullName evidence="1">DUF676 domain-containing protein</fullName>
    </recommendedName>
</protein>
<reference evidence="2" key="1">
    <citation type="submission" date="2020-04" db="EMBL/GenBank/DDBJ databases">
        <authorList>
            <person name="Chiriac C."/>
            <person name="Salcher M."/>
            <person name="Ghai R."/>
            <person name="Kavagutti S V."/>
        </authorList>
    </citation>
    <scope>NUCLEOTIDE SEQUENCE</scope>
</reference>
<accession>A0A6J5L7G1</accession>
<evidence type="ECO:0000313" key="2">
    <source>
        <dbReference type="EMBL" id="CAB4129462.1"/>
    </source>
</evidence>